<evidence type="ECO:0000313" key="2">
    <source>
        <dbReference type="EMBL" id="KAJ7045492.1"/>
    </source>
</evidence>
<organism evidence="2 3">
    <name type="scientific">Mycena alexandri</name>
    <dbReference type="NCBI Taxonomy" id="1745969"/>
    <lineage>
        <taxon>Eukaryota</taxon>
        <taxon>Fungi</taxon>
        <taxon>Dikarya</taxon>
        <taxon>Basidiomycota</taxon>
        <taxon>Agaricomycotina</taxon>
        <taxon>Agaricomycetes</taxon>
        <taxon>Agaricomycetidae</taxon>
        <taxon>Agaricales</taxon>
        <taxon>Marasmiineae</taxon>
        <taxon>Mycenaceae</taxon>
        <taxon>Mycena</taxon>
    </lineage>
</organism>
<sequence length="339" mass="36670">MLDRELREDRHPAHAAEVRENLAPVVSNLHKRSDVGVPSLTLFPHEDVLACTLEYELEVAKIRQSLVDAGKNDPGRPPYVVGYGDVQVVHCRAHMPGDLDFRSSIFRFVSSSSMPVYPPSACPGIGTSNEPFPVIRTLLSIPFAVLHQLPRLQSMAPLTTYQHNVLRLATEITRLWSWDPVPASGPHGTVVPASASTTLSNPDPFKNLGSVASRTATLESIWKRIGEPITFRGRLGVPAPILVGLYSSESSIGSGEGRGDDDDSGNDEDEYASSSSDFSISSKEFFVGGAANDALMVRGDLHPGVYVEYAKIPSCVGEVDRVSGHRADCNDGLVLDIIK</sequence>
<dbReference type="Proteomes" id="UP001218188">
    <property type="component" value="Unassembled WGS sequence"/>
</dbReference>
<name>A0AAD6TKF8_9AGAR</name>
<reference evidence="2" key="1">
    <citation type="submission" date="2023-03" db="EMBL/GenBank/DDBJ databases">
        <title>Massive genome expansion in bonnet fungi (Mycena s.s.) driven by repeated elements and novel gene families across ecological guilds.</title>
        <authorList>
            <consortium name="Lawrence Berkeley National Laboratory"/>
            <person name="Harder C.B."/>
            <person name="Miyauchi S."/>
            <person name="Viragh M."/>
            <person name="Kuo A."/>
            <person name="Thoen E."/>
            <person name="Andreopoulos B."/>
            <person name="Lu D."/>
            <person name="Skrede I."/>
            <person name="Drula E."/>
            <person name="Henrissat B."/>
            <person name="Morin E."/>
            <person name="Kohler A."/>
            <person name="Barry K."/>
            <person name="LaButti K."/>
            <person name="Morin E."/>
            <person name="Salamov A."/>
            <person name="Lipzen A."/>
            <person name="Mereny Z."/>
            <person name="Hegedus B."/>
            <person name="Baldrian P."/>
            <person name="Stursova M."/>
            <person name="Weitz H."/>
            <person name="Taylor A."/>
            <person name="Grigoriev I.V."/>
            <person name="Nagy L.G."/>
            <person name="Martin F."/>
            <person name="Kauserud H."/>
        </authorList>
    </citation>
    <scope>NUCLEOTIDE SEQUENCE</scope>
    <source>
        <strain evidence="2">CBHHK200</strain>
    </source>
</reference>
<dbReference type="EMBL" id="JARJCM010000004">
    <property type="protein sequence ID" value="KAJ7045492.1"/>
    <property type="molecule type" value="Genomic_DNA"/>
</dbReference>
<feature type="region of interest" description="Disordered" evidence="1">
    <location>
        <begin position="252"/>
        <end position="276"/>
    </location>
</feature>
<keyword evidence="3" id="KW-1185">Reference proteome</keyword>
<gene>
    <name evidence="2" type="ORF">C8F04DRAFT_436121</name>
</gene>
<comment type="caution">
    <text evidence="2">The sequence shown here is derived from an EMBL/GenBank/DDBJ whole genome shotgun (WGS) entry which is preliminary data.</text>
</comment>
<protein>
    <submittedName>
        <fullName evidence="2">Uncharacterized protein</fullName>
    </submittedName>
</protein>
<accession>A0AAD6TKF8</accession>
<evidence type="ECO:0000256" key="1">
    <source>
        <dbReference type="SAM" id="MobiDB-lite"/>
    </source>
</evidence>
<proteinExistence type="predicted"/>
<evidence type="ECO:0000313" key="3">
    <source>
        <dbReference type="Proteomes" id="UP001218188"/>
    </source>
</evidence>
<dbReference type="AlphaFoldDB" id="A0AAD6TKF8"/>
<feature type="compositionally biased region" description="Acidic residues" evidence="1">
    <location>
        <begin position="259"/>
        <end position="271"/>
    </location>
</feature>